<evidence type="ECO:0000313" key="1">
    <source>
        <dbReference type="EMBL" id="ABZ06297.1"/>
    </source>
</evidence>
<organism evidence="1">
    <name type="scientific">uncultured marine microorganism HF4000_008B14</name>
    <dbReference type="NCBI Taxonomy" id="455512"/>
    <lineage>
        <taxon>unclassified sequences</taxon>
        <taxon>environmental samples</taxon>
    </lineage>
</organism>
<accession>B3T138</accession>
<dbReference type="EMBL" id="EU016571">
    <property type="protein sequence ID" value="ABZ06297.1"/>
    <property type="molecule type" value="Genomic_DNA"/>
</dbReference>
<reference evidence="1" key="1">
    <citation type="journal article" date="2008" name="ISME J.">
        <title>Genomic patterns of recombination, clonal divergence and environment in marine microbial populations.</title>
        <authorList>
            <person name="Konstantinidis K.T."/>
            <person name="Delong E.F."/>
        </authorList>
    </citation>
    <scope>NUCLEOTIDE SEQUENCE</scope>
</reference>
<sequence length="71" mass="8191">MRVFYRSPNLSNHMTGRSERVVEWDLDDMGSMDAELSGIMVDPEGPAQFVGRMEKLKGLIHYAEGEFWDVR</sequence>
<gene>
    <name evidence="1" type="ORF">ALOHA_HF4000008B14ctg1g36</name>
</gene>
<name>B3T138_9ZZZZ</name>
<dbReference type="AlphaFoldDB" id="B3T138"/>
<protein>
    <submittedName>
        <fullName evidence="1">Uncharacterized protein</fullName>
    </submittedName>
</protein>
<proteinExistence type="predicted"/>